<evidence type="ECO:0000313" key="2">
    <source>
        <dbReference type="Proteomes" id="UP001163823"/>
    </source>
</evidence>
<dbReference type="EMBL" id="JARAOO010000006">
    <property type="protein sequence ID" value="KAJ7963535.1"/>
    <property type="molecule type" value="Genomic_DNA"/>
</dbReference>
<proteinExistence type="predicted"/>
<sequence length="623" mass="71563">MSERLTDMKGNKVYKRKKVIMPFKVFKRRKVKRMGVAVKSTNASRHNEFTSTRVLESPSTKAADAIPDNEYNDMDVETNRLTCRNSLDAESEVTKDTEIKEATYVLSEDQKADIVSQIIFAHNAFFFNYLENELKKFIPNIDDNCDRFRQIYIKSCTKLVLSVFDVEYLGRSYFTDELEKQSTLLFKDFVELWENLPRSCTIDELEKESASFNKKSNLQGYPMVEETKQFDYLLHLHKKQMEKLIINPIINGIVEGKIDFRKYPLLREHDVGFILWKCVMELDENRSHELCICPSSDMHTCGFMVPPEVQQIGKDDIKTVRDAVLNYKDLEDRMKNHLLMEFMNARCSGLMDTVLAETIRDMNIFELLNSLPPDSLEPNYNFDPNRDRTSGYILDGLYFLFLARFRGMEECSSDVELPLVSGWMGNFSEEVVELVRSAADVQRRFDAQCFISVRHILLAVINRTDVDAVKQLVIIALLTCSSECAKLPPYDIYLSAWKLANKLGAAKVSIEQLAVAAVRKGVGLGIEMCYDVSSEESAVKFLNEYCKIQPESSNFFDVIERFHELSICASICEGCEEYAKRACNSFNVRTSSDGGLYVFNDHPKEFKCLWSIEEPPCGTQITV</sequence>
<accession>A0AAD7LUY7</accession>
<gene>
    <name evidence="1" type="ORF">O6P43_013479</name>
</gene>
<organism evidence="1 2">
    <name type="scientific">Quillaja saponaria</name>
    <name type="common">Soap bark tree</name>
    <dbReference type="NCBI Taxonomy" id="32244"/>
    <lineage>
        <taxon>Eukaryota</taxon>
        <taxon>Viridiplantae</taxon>
        <taxon>Streptophyta</taxon>
        <taxon>Embryophyta</taxon>
        <taxon>Tracheophyta</taxon>
        <taxon>Spermatophyta</taxon>
        <taxon>Magnoliopsida</taxon>
        <taxon>eudicotyledons</taxon>
        <taxon>Gunneridae</taxon>
        <taxon>Pentapetalae</taxon>
        <taxon>rosids</taxon>
        <taxon>fabids</taxon>
        <taxon>Fabales</taxon>
        <taxon>Quillajaceae</taxon>
        <taxon>Quillaja</taxon>
    </lineage>
</organism>
<dbReference type="Proteomes" id="UP001163823">
    <property type="component" value="Chromosome 6"/>
</dbReference>
<evidence type="ECO:0000313" key="1">
    <source>
        <dbReference type="EMBL" id="KAJ7963535.1"/>
    </source>
</evidence>
<name>A0AAD7LUY7_QUISA</name>
<keyword evidence="2" id="KW-1185">Reference proteome</keyword>
<comment type="caution">
    <text evidence="1">The sequence shown here is derived from an EMBL/GenBank/DDBJ whole genome shotgun (WGS) entry which is preliminary data.</text>
</comment>
<reference evidence="1" key="1">
    <citation type="journal article" date="2023" name="Science">
        <title>Elucidation of the pathway for biosynthesis of saponin adjuvants from the soapbark tree.</title>
        <authorList>
            <person name="Reed J."/>
            <person name="Orme A."/>
            <person name="El-Demerdash A."/>
            <person name="Owen C."/>
            <person name="Martin L.B.B."/>
            <person name="Misra R.C."/>
            <person name="Kikuchi S."/>
            <person name="Rejzek M."/>
            <person name="Martin A.C."/>
            <person name="Harkess A."/>
            <person name="Leebens-Mack J."/>
            <person name="Louveau T."/>
            <person name="Stephenson M.J."/>
            <person name="Osbourn A."/>
        </authorList>
    </citation>
    <scope>NUCLEOTIDE SEQUENCE</scope>
    <source>
        <strain evidence="1">S10</strain>
    </source>
</reference>
<protein>
    <submittedName>
        <fullName evidence="1">Uncharacterized protein</fullName>
    </submittedName>
</protein>
<dbReference type="AlphaFoldDB" id="A0AAD7LUY7"/>